<dbReference type="Proteomes" id="UP001227268">
    <property type="component" value="Unassembled WGS sequence"/>
</dbReference>
<reference evidence="1" key="1">
    <citation type="submission" date="2023-04" db="EMBL/GenBank/DDBJ databases">
        <title>Draft Genome sequencing of Naganishia species isolated from polar environments using Oxford Nanopore Technology.</title>
        <authorList>
            <person name="Leo P."/>
            <person name="Venkateswaran K."/>
        </authorList>
    </citation>
    <scope>NUCLEOTIDE SEQUENCE</scope>
    <source>
        <strain evidence="1">MNA-CCFEE 5423</strain>
    </source>
</reference>
<gene>
    <name evidence="1" type="ORF">QFC21_005697</name>
</gene>
<dbReference type="EMBL" id="JASBWT010000022">
    <property type="protein sequence ID" value="KAJ9095331.1"/>
    <property type="molecule type" value="Genomic_DNA"/>
</dbReference>
<protein>
    <submittedName>
        <fullName evidence="1">Uncharacterized protein</fullName>
    </submittedName>
</protein>
<keyword evidence="2" id="KW-1185">Reference proteome</keyword>
<sequence length="904" mass="98913">MPQTTLSRSLKLTSASPPPSSKLKSPKKPASGIKNASKLSPAILKAKQTGAQGRFPGRTSSMEDDLRKLGLEPEVFLGPRMGRGGLGWILGNRETGVGASGGGANGAVEQGERTEIDHHAENKKVEMVAEVIALDGASSDDEVKPCVQKLTNKLLRGTSGASTTAATGPAGKGKEKGTGIAPTEEDGHPDSLDHQNAGVAVQLASDATVLSNTTTNNPTSLSGGAASAGEAGILTGKGRKRAPEEEEGGAAGREGTQKRKKDAYELHGKIAHPANARRVDADPPLEQLLRVQRDLWGNVAPQLNASPVKKPAASASAAVKGKPVRGKGKAEQVVLLDDVNGPRESTGLVGKGEAVVYWMRMEDIRVVDNHALSLANNYARANNVPLVVLWIATPGDWRAHDRGVRSIDFRLRNLRGLKKILKDKNIPLVVDTYTGNRFQLPQHVLKLLATLNSTHVFANIEYEVDELRRDVQLVKLGAQGVGASKVKAVFVHDRLAVPPGLLKSGKGTPYAVYSPWQRQWAAYLNNNPENLEEYPGPEPNDSTLRGVDPAFDTLFVDSKWAIPDEVAGFECRDRELMAKIWPEGTDKALQVLHKFLHGQARHDDLGLVDPLHQYVPDDETASASRIRDYASSRNSCDGNSSSRMSPYLASGVVSARMVLNKARALTKGKLESGRDSGVGMWVQEVAWRDFYNHVLTFAPRVSMGRPFLEQFSDVQWETDEAKLQAWKDGMTGFPIVDAAQRQANIMGWMHNRPRMICASFLVKDLMLDWRLGERFFMQSFIDGDLGMAMVCHQYRMTTGLEPKYIFSTTAIRCASTGTDPQPYFRIFNPTSQSETASPDGAYIRYWIPELRNLPDKVIHDPYGKLSKKEFEKLGYPKPIVDHSKSRARALFRQVQVHRDSCHAC</sequence>
<organism evidence="1 2">
    <name type="scientific">Naganishia friedmannii</name>
    <dbReference type="NCBI Taxonomy" id="89922"/>
    <lineage>
        <taxon>Eukaryota</taxon>
        <taxon>Fungi</taxon>
        <taxon>Dikarya</taxon>
        <taxon>Basidiomycota</taxon>
        <taxon>Agaricomycotina</taxon>
        <taxon>Tremellomycetes</taxon>
        <taxon>Filobasidiales</taxon>
        <taxon>Filobasidiaceae</taxon>
        <taxon>Naganishia</taxon>
    </lineage>
</organism>
<proteinExistence type="predicted"/>
<comment type="caution">
    <text evidence="1">The sequence shown here is derived from an EMBL/GenBank/DDBJ whole genome shotgun (WGS) entry which is preliminary data.</text>
</comment>
<evidence type="ECO:0000313" key="2">
    <source>
        <dbReference type="Proteomes" id="UP001227268"/>
    </source>
</evidence>
<evidence type="ECO:0000313" key="1">
    <source>
        <dbReference type="EMBL" id="KAJ9095331.1"/>
    </source>
</evidence>
<accession>A0ACC2V8D3</accession>
<name>A0ACC2V8D3_9TREE</name>